<keyword evidence="3" id="KW-1185">Reference proteome</keyword>
<evidence type="ECO:0000313" key="2">
    <source>
        <dbReference type="EMBL" id="CAF3849542.1"/>
    </source>
</evidence>
<proteinExistence type="predicted"/>
<gene>
    <name evidence="1" type="ORF">GPM918_LOCUS17907</name>
    <name evidence="2" type="ORF">SRO942_LOCUS17904</name>
</gene>
<sequence length="420" mass="45808">MQQTLLLVHSPTALFQILSSQQVTIGLFAIDFTPLPFTAGYVVNVATSYLDVQVVPPHQTDVGQQVGAILRYDSTLMRPAIGPRTYEIYQTPPSNANTSLVSNGILRIPLAYSTLFAVGDAIIARYSFTTHAFYGQDVTDFTIQSVTVYTAWYMGIYTSRAKRLNMIDYHVKPRNGRWMSTSADCMHFGDSRISINIFECSCEAQGDDGLNVQAFYFTVIQIINSNTLIIQENNWPDTLNVGVGTNLAFSTSQRPFTVYATATVASSSINNATSQLFTFTSPINVSVGDKVCVADAPTLTIQNLIVANNRGRGVLLETQNIQITQSLFNGTSAPAVLFQPSLYWNEGPGAQNVLLSQNAYINCNEGLYQEEGVIAFLPDPVQLVPVMYNVQVISSTVLNGQYSGGMIQCTNCGGAPNSKL</sequence>
<dbReference type="OrthoDB" id="10052626at2759"/>
<comment type="caution">
    <text evidence="1">The sequence shown here is derived from an EMBL/GenBank/DDBJ whole genome shotgun (WGS) entry which is preliminary data.</text>
</comment>
<dbReference type="AlphaFoldDB" id="A0A814MTT3"/>
<dbReference type="SUPFAM" id="SSF51126">
    <property type="entry name" value="Pectin lyase-like"/>
    <property type="match status" value="1"/>
</dbReference>
<organism evidence="1 3">
    <name type="scientific">Didymodactylos carnosus</name>
    <dbReference type="NCBI Taxonomy" id="1234261"/>
    <lineage>
        <taxon>Eukaryota</taxon>
        <taxon>Metazoa</taxon>
        <taxon>Spiralia</taxon>
        <taxon>Gnathifera</taxon>
        <taxon>Rotifera</taxon>
        <taxon>Eurotatoria</taxon>
        <taxon>Bdelloidea</taxon>
        <taxon>Philodinida</taxon>
        <taxon>Philodinidae</taxon>
        <taxon>Didymodactylos</taxon>
    </lineage>
</organism>
<accession>A0A814MTT3</accession>
<dbReference type="InterPro" id="IPR011050">
    <property type="entry name" value="Pectin_lyase_fold/virulence"/>
</dbReference>
<reference evidence="1" key="1">
    <citation type="submission" date="2021-02" db="EMBL/GenBank/DDBJ databases">
        <authorList>
            <person name="Nowell W R."/>
        </authorList>
    </citation>
    <scope>NUCLEOTIDE SEQUENCE</scope>
</reference>
<dbReference type="Proteomes" id="UP000663829">
    <property type="component" value="Unassembled WGS sequence"/>
</dbReference>
<evidence type="ECO:0000313" key="3">
    <source>
        <dbReference type="Proteomes" id="UP000663829"/>
    </source>
</evidence>
<dbReference type="EMBL" id="CAJNOQ010005042">
    <property type="protein sequence ID" value="CAF1083897.1"/>
    <property type="molecule type" value="Genomic_DNA"/>
</dbReference>
<protein>
    <submittedName>
        <fullName evidence="1">Uncharacterized protein</fullName>
    </submittedName>
</protein>
<evidence type="ECO:0000313" key="1">
    <source>
        <dbReference type="EMBL" id="CAF1083897.1"/>
    </source>
</evidence>
<dbReference type="EMBL" id="CAJOBC010005042">
    <property type="protein sequence ID" value="CAF3849542.1"/>
    <property type="molecule type" value="Genomic_DNA"/>
</dbReference>
<dbReference type="Proteomes" id="UP000681722">
    <property type="component" value="Unassembled WGS sequence"/>
</dbReference>
<name>A0A814MTT3_9BILA</name>